<sequence length="452" mass="49397">MRDKKSFSTVFSDIVAKISGNRFLLTLRDSFVLVSVTTMIAGFAIMINSVFLDPANGLIFSKSGLHIGSLIAGSEKAWLASGFAKSLSNIQTIINFISQGTLSVFALMLVIVFSFVLSRNFFSDNSEHLTSILYAVAAFFICLPWNWSYVNGDTTVDLANVVNPAFFGTQGVFSALLVGGVAVFLYNKLLRTNFKIKLPESVPPMVASSFESLLPGTVTLLFFGVLTGISTGFFDLTLPELLLSLLQKPAEMISGTPAFAFISQFTWLLFFWFGIHPSSIWGAIFGMTWNINDVQNMAGEAHHLYSTMFMNFSTVSAGTIALAPVLALILVSRSDTSKQVSKIALMPAIFNISEPIVFGLPLVLNPVYLIPMVISQPLCFFIGVFFTKIGFIDVISMNAPWTMPPIISGILYTGSFKGAIVQAICLTVATLLYIPFVRMADKLEKQKLELKA</sequence>
<name>A0A224X9R3_9LACT</name>
<feature type="transmembrane region" description="Helical" evidence="9">
    <location>
        <begin position="167"/>
        <end position="187"/>
    </location>
</feature>
<keyword evidence="2 8" id="KW-0813">Transport</keyword>
<protein>
    <recommendedName>
        <fullName evidence="8">Permease IIC component</fullName>
    </recommendedName>
</protein>
<dbReference type="PANTHER" id="PTHR33989:SF4">
    <property type="entry name" value="PTS SYSTEM N,N'-DIACETYLCHITOBIOSE-SPECIFIC EIIC COMPONENT"/>
    <property type="match status" value="1"/>
</dbReference>
<evidence type="ECO:0000256" key="5">
    <source>
        <dbReference type="ARBA" id="ARBA00022692"/>
    </source>
</evidence>
<evidence type="ECO:0000256" key="3">
    <source>
        <dbReference type="ARBA" id="ARBA00022475"/>
    </source>
</evidence>
<keyword evidence="7 8" id="KW-0472">Membrane</keyword>
<evidence type="ECO:0000313" key="11">
    <source>
        <dbReference type="EMBL" id="GAX46441.1"/>
    </source>
</evidence>
<evidence type="ECO:0000256" key="2">
    <source>
        <dbReference type="ARBA" id="ARBA00022448"/>
    </source>
</evidence>
<evidence type="ECO:0000256" key="7">
    <source>
        <dbReference type="ARBA" id="ARBA00023136"/>
    </source>
</evidence>
<feature type="transmembrane region" description="Helical" evidence="9">
    <location>
        <begin position="343"/>
        <end position="362"/>
    </location>
</feature>
<feature type="transmembrane region" description="Helical" evidence="9">
    <location>
        <begin position="129"/>
        <end position="147"/>
    </location>
</feature>
<evidence type="ECO:0000256" key="9">
    <source>
        <dbReference type="SAM" id="Phobius"/>
    </source>
</evidence>
<evidence type="ECO:0000256" key="1">
    <source>
        <dbReference type="ARBA" id="ARBA00004651"/>
    </source>
</evidence>
<dbReference type="InterPro" id="IPR004501">
    <property type="entry name" value="PTS_EIIC_3"/>
</dbReference>
<feature type="transmembrane region" description="Helical" evidence="9">
    <location>
        <begin position="93"/>
        <end position="117"/>
    </location>
</feature>
<proteinExistence type="predicted"/>
<keyword evidence="5 9" id="KW-0812">Transmembrane</keyword>
<feature type="transmembrane region" description="Helical" evidence="9">
    <location>
        <begin position="309"/>
        <end position="331"/>
    </location>
</feature>
<dbReference type="Proteomes" id="UP000218689">
    <property type="component" value="Unassembled WGS sequence"/>
</dbReference>
<dbReference type="OrthoDB" id="1550290at2"/>
<evidence type="ECO:0000259" key="10">
    <source>
        <dbReference type="PROSITE" id="PS51105"/>
    </source>
</evidence>
<dbReference type="PROSITE" id="PS51105">
    <property type="entry name" value="PTS_EIIC_TYPE_3"/>
    <property type="match status" value="1"/>
</dbReference>
<comment type="subcellular location">
    <subcellularLocation>
        <location evidence="1">Cell membrane</location>
        <topology evidence="1">Multi-pass membrane protein</topology>
    </subcellularLocation>
</comment>
<keyword evidence="3 8" id="KW-1003">Cell membrane</keyword>
<dbReference type="GO" id="GO:1901264">
    <property type="term" value="P:carbohydrate derivative transport"/>
    <property type="evidence" value="ECO:0007669"/>
    <property type="project" value="TreeGrafter"/>
</dbReference>
<keyword evidence="6 9" id="KW-1133">Transmembrane helix</keyword>
<evidence type="ECO:0000256" key="4">
    <source>
        <dbReference type="ARBA" id="ARBA00022597"/>
    </source>
</evidence>
<evidence type="ECO:0000256" key="6">
    <source>
        <dbReference type="ARBA" id="ARBA00022989"/>
    </source>
</evidence>
<dbReference type="RefSeq" id="WP_094783536.1">
    <property type="nucleotide sequence ID" value="NZ_BEDT01000001.1"/>
</dbReference>
<dbReference type="GO" id="GO:0005886">
    <property type="term" value="C:plasma membrane"/>
    <property type="evidence" value="ECO:0007669"/>
    <property type="project" value="UniProtKB-SubCell"/>
</dbReference>
<dbReference type="AlphaFoldDB" id="A0A224X9R3"/>
<keyword evidence="12" id="KW-1185">Reference proteome</keyword>
<dbReference type="PIRSF" id="PIRSF006351">
    <property type="entry name" value="PTS_EIIC-Cellobiose"/>
    <property type="match status" value="1"/>
</dbReference>
<keyword evidence="4 8" id="KW-0762">Sugar transport</keyword>
<evidence type="ECO:0000256" key="8">
    <source>
        <dbReference type="PIRNR" id="PIRNR006351"/>
    </source>
</evidence>
<accession>A0A224X9R3</accession>
<dbReference type="Pfam" id="PF02378">
    <property type="entry name" value="PTS_EIIC"/>
    <property type="match status" value="1"/>
</dbReference>
<dbReference type="PANTHER" id="PTHR33989">
    <property type="match status" value="1"/>
</dbReference>
<comment type="caution">
    <text evidence="11">The sequence shown here is derived from an EMBL/GenBank/DDBJ whole genome shotgun (WGS) entry which is preliminary data.</text>
</comment>
<dbReference type="GO" id="GO:0009401">
    <property type="term" value="P:phosphoenolpyruvate-dependent sugar phosphotransferase system"/>
    <property type="evidence" value="ECO:0007669"/>
    <property type="project" value="InterPro"/>
</dbReference>
<feature type="transmembrane region" description="Helical" evidence="9">
    <location>
        <begin position="419"/>
        <end position="437"/>
    </location>
</feature>
<dbReference type="InterPro" id="IPR004796">
    <property type="entry name" value="PTS_IIC_cello"/>
</dbReference>
<organism evidence="11 12">
    <name type="scientific">Pseudolactococcus reticulitermitis</name>
    <dbReference type="NCBI Taxonomy" id="2025039"/>
    <lineage>
        <taxon>Bacteria</taxon>
        <taxon>Bacillati</taxon>
        <taxon>Bacillota</taxon>
        <taxon>Bacilli</taxon>
        <taxon>Lactobacillales</taxon>
        <taxon>Streptococcaceae</taxon>
        <taxon>Pseudolactococcus</taxon>
    </lineage>
</organism>
<feature type="transmembrane region" description="Helical" evidence="9">
    <location>
        <begin position="31"/>
        <end position="52"/>
    </location>
</feature>
<dbReference type="InterPro" id="IPR051088">
    <property type="entry name" value="PTS_Sugar-EIIC/EIIB"/>
</dbReference>
<dbReference type="GO" id="GO:0008982">
    <property type="term" value="F:protein-N(PI)-phosphohistidine-sugar phosphotransferase activity"/>
    <property type="evidence" value="ECO:0007669"/>
    <property type="project" value="UniProtKB-UniRule"/>
</dbReference>
<feature type="domain" description="PTS EIIC type-3" evidence="10">
    <location>
        <begin position="7"/>
        <end position="436"/>
    </location>
</feature>
<comment type="function">
    <text evidence="8">The phosphoenolpyruvate-dependent sugar phosphotransferase system (PTS), a major carbohydrate active -transport system, catalyzes the phosphorylation of incoming sugar substrates concomitant with their translocation across the cell membrane.</text>
</comment>
<feature type="transmembrane region" description="Helical" evidence="9">
    <location>
        <begin position="267"/>
        <end position="289"/>
    </location>
</feature>
<dbReference type="InterPro" id="IPR003352">
    <property type="entry name" value="PTS_EIIC"/>
</dbReference>
<evidence type="ECO:0000313" key="12">
    <source>
        <dbReference type="Proteomes" id="UP000218689"/>
    </source>
</evidence>
<gene>
    <name evidence="11" type="ORF">RsY01_20</name>
</gene>
<reference evidence="12" key="1">
    <citation type="submission" date="2017-08" db="EMBL/GenBank/DDBJ databases">
        <title>Draft genome sequence of Lactococcus sp. strain Rs-Y01, isolated from the gut of the lower termite Reticulitermes speratus.</title>
        <authorList>
            <person name="Ohkuma M."/>
            <person name="Yuki M."/>
        </authorList>
    </citation>
    <scope>NUCLEOTIDE SEQUENCE [LARGE SCALE GENOMIC DNA]</scope>
    <source>
        <strain evidence="12">Rs-Y01</strain>
    </source>
</reference>
<dbReference type="EMBL" id="BEDT01000001">
    <property type="protein sequence ID" value="GAX46441.1"/>
    <property type="molecule type" value="Genomic_DNA"/>
</dbReference>